<sequence length="715" mass="80691">MPVGDKKMIDFKKELNPAQYEAATNPQGPVLVIAGAGSGKTRTIVYRLAWLVEQGIPPESILLMTFTRKAAQEMLTRTEQILGRPLHGTNGGTFHSFAFSILRQNSAEIGFPNGFTLMDRGDCEDVIREVKSNFGFGQKDRSYPKKATLLDMVTKSRNKEVSIDFLLNSEAFHLACYGQEMEQISDGYAIYKKQHGLMDYDDLLFYLEELLSKDEFLRNSLRSRFQYIMVDEYQDTNLVQARIVQHLAGKNGNIMAVGDDAQSIYSFRGADVTNILKFPEIFNDVKIVRLEQNYRSTQPILDITNAILDGAANKFDKKLFTEKTWGKKPQLMIPLSDFSQSTRILDRIIELQKRHGPEEVAVLFRAGYQSYGLEVALKRLGVGYKKYGGLKFNEAAHIKDVLSFLRLVSNPADIIAWQRCLGHIKGVGPKTAQKIANTVISGDINAINKYTQKYSLLKDILADIDGLREKRSSPATSLEVVIPLYTPILVATYPDDYPRREAGLDQLLQIANNYTDLDSFLADMCLDPDQHREEAAQENVLTLSTIHSAKGLEWNAVIIIDLVEDRFPSRKSMHKPLEYEEERRLLYVACTRAKEELILSAPASLYRKNSDFNEPAVPSPFIRELDNYLFDELHESYSGGMNKQQIAAVPSFDTTPRNADSTPNKKNSSAQKLGHCTHKIFGRGKIIDKVDPNKLKINFPGFGVKVIVEDFVELL</sequence>
<evidence type="ECO:0000256" key="9">
    <source>
        <dbReference type="ARBA" id="ARBA00048988"/>
    </source>
</evidence>
<dbReference type="GO" id="GO:0043138">
    <property type="term" value="F:3'-5' DNA helicase activity"/>
    <property type="evidence" value="ECO:0007669"/>
    <property type="project" value="UniProtKB-EC"/>
</dbReference>
<evidence type="ECO:0000259" key="13">
    <source>
        <dbReference type="PROSITE" id="PS51217"/>
    </source>
</evidence>
<dbReference type="PANTHER" id="PTHR11070">
    <property type="entry name" value="UVRD / RECB / PCRA DNA HELICASE FAMILY MEMBER"/>
    <property type="match status" value="1"/>
</dbReference>
<comment type="catalytic activity">
    <reaction evidence="7">
        <text>Couples ATP hydrolysis with the unwinding of duplex DNA by translocating in the 3'-5' direction.</text>
        <dbReference type="EC" id="5.6.2.4"/>
    </reaction>
</comment>
<dbReference type="AlphaFoldDB" id="A0A1G9HK50"/>
<evidence type="ECO:0000256" key="3">
    <source>
        <dbReference type="ARBA" id="ARBA00022801"/>
    </source>
</evidence>
<evidence type="ECO:0000256" key="10">
    <source>
        <dbReference type="PROSITE-ProRule" id="PRU00560"/>
    </source>
</evidence>
<keyword evidence="5 10" id="KW-0067">ATP-binding</keyword>
<organism evidence="14 15">
    <name type="scientific">Maridesulfovibrio ferrireducens</name>
    <dbReference type="NCBI Taxonomy" id="246191"/>
    <lineage>
        <taxon>Bacteria</taxon>
        <taxon>Pseudomonadati</taxon>
        <taxon>Thermodesulfobacteriota</taxon>
        <taxon>Desulfovibrionia</taxon>
        <taxon>Desulfovibrionales</taxon>
        <taxon>Desulfovibrionaceae</taxon>
        <taxon>Maridesulfovibrio</taxon>
    </lineage>
</organism>
<dbReference type="CDD" id="cd18807">
    <property type="entry name" value="SF1_C_UvrD"/>
    <property type="match status" value="1"/>
</dbReference>
<dbReference type="Proteomes" id="UP000199053">
    <property type="component" value="Unassembled WGS sequence"/>
</dbReference>
<evidence type="ECO:0000313" key="15">
    <source>
        <dbReference type="Proteomes" id="UP000199053"/>
    </source>
</evidence>
<dbReference type="Pfam" id="PF00580">
    <property type="entry name" value="UvrD-helicase"/>
    <property type="match status" value="1"/>
</dbReference>
<dbReference type="PROSITE" id="PS51217">
    <property type="entry name" value="UVRD_HELICASE_CTER"/>
    <property type="match status" value="1"/>
</dbReference>
<comment type="similarity">
    <text evidence="1">Belongs to the helicase family. UvrD subfamily.</text>
</comment>
<evidence type="ECO:0000259" key="12">
    <source>
        <dbReference type="PROSITE" id="PS51198"/>
    </source>
</evidence>
<dbReference type="Gene3D" id="1.10.486.10">
    <property type="entry name" value="PCRA, domain 4"/>
    <property type="match status" value="1"/>
</dbReference>
<name>A0A1G9HK50_9BACT</name>
<keyword evidence="6" id="KW-0413">Isomerase</keyword>
<feature type="binding site" evidence="10">
    <location>
        <begin position="34"/>
        <end position="41"/>
    </location>
    <ligand>
        <name>ATP</name>
        <dbReference type="ChEBI" id="CHEBI:30616"/>
    </ligand>
</feature>
<dbReference type="STRING" id="246191.SAMN05660337_2204"/>
<dbReference type="InterPro" id="IPR027417">
    <property type="entry name" value="P-loop_NTPase"/>
</dbReference>
<evidence type="ECO:0000256" key="5">
    <source>
        <dbReference type="ARBA" id="ARBA00022840"/>
    </source>
</evidence>
<dbReference type="InterPro" id="IPR014017">
    <property type="entry name" value="DNA_helicase_UvrD-like_C"/>
</dbReference>
<evidence type="ECO:0000313" key="14">
    <source>
        <dbReference type="EMBL" id="SDL13368.1"/>
    </source>
</evidence>
<dbReference type="InterPro" id="IPR000212">
    <property type="entry name" value="DNA_helicase_UvrD/REP"/>
</dbReference>
<dbReference type="GO" id="GO:0005829">
    <property type="term" value="C:cytosol"/>
    <property type="evidence" value="ECO:0007669"/>
    <property type="project" value="TreeGrafter"/>
</dbReference>
<dbReference type="InterPro" id="IPR014016">
    <property type="entry name" value="UvrD-like_ATP-bd"/>
</dbReference>
<dbReference type="CDD" id="cd17932">
    <property type="entry name" value="DEXQc_UvrD"/>
    <property type="match status" value="1"/>
</dbReference>
<evidence type="ECO:0000256" key="6">
    <source>
        <dbReference type="ARBA" id="ARBA00023235"/>
    </source>
</evidence>
<dbReference type="PROSITE" id="PS51198">
    <property type="entry name" value="UVRD_HELICASE_ATP_BIND"/>
    <property type="match status" value="1"/>
</dbReference>
<dbReference type="EC" id="5.6.2.4" evidence="8"/>
<comment type="catalytic activity">
    <reaction evidence="9">
        <text>ATP + H2O = ADP + phosphate + H(+)</text>
        <dbReference type="Rhea" id="RHEA:13065"/>
        <dbReference type="ChEBI" id="CHEBI:15377"/>
        <dbReference type="ChEBI" id="CHEBI:15378"/>
        <dbReference type="ChEBI" id="CHEBI:30616"/>
        <dbReference type="ChEBI" id="CHEBI:43474"/>
        <dbReference type="ChEBI" id="CHEBI:456216"/>
        <dbReference type="EC" id="5.6.2.4"/>
    </reaction>
</comment>
<keyword evidence="3 10" id="KW-0378">Hydrolase</keyword>
<evidence type="ECO:0000256" key="2">
    <source>
        <dbReference type="ARBA" id="ARBA00022741"/>
    </source>
</evidence>
<gene>
    <name evidence="14" type="ORF">SAMN05660337_2204</name>
</gene>
<dbReference type="GO" id="GO:0003677">
    <property type="term" value="F:DNA binding"/>
    <property type="evidence" value="ECO:0007669"/>
    <property type="project" value="InterPro"/>
</dbReference>
<dbReference type="PANTHER" id="PTHR11070:SF3">
    <property type="entry name" value="DNA 3'-5' HELICASE"/>
    <property type="match status" value="1"/>
</dbReference>
<dbReference type="GO" id="GO:0000725">
    <property type="term" value="P:recombinational repair"/>
    <property type="evidence" value="ECO:0007669"/>
    <property type="project" value="TreeGrafter"/>
</dbReference>
<dbReference type="Gene3D" id="1.10.10.160">
    <property type="match status" value="1"/>
</dbReference>
<accession>A0A1G9HK50</accession>
<protein>
    <recommendedName>
        <fullName evidence="8">DNA 3'-5' helicase</fullName>
        <ecNumber evidence="8">5.6.2.4</ecNumber>
    </recommendedName>
</protein>
<evidence type="ECO:0000256" key="4">
    <source>
        <dbReference type="ARBA" id="ARBA00022806"/>
    </source>
</evidence>
<dbReference type="GO" id="GO:0005524">
    <property type="term" value="F:ATP binding"/>
    <property type="evidence" value="ECO:0007669"/>
    <property type="project" value="UniProtKB-UniRule"/>
</dbReference>
<dbReference type="SUPFAM" id="SSF52540">
    <property type="entry name" value="P-loop containing nucleoside triphosphate hydrolases"/>
    <property type="match status" value="1"/>
</dbReference>
<feature type="region of interest" description="Disordered" evidence="11">
    <location>
        <begin position="652"/>
        <end position="671"/>
    </location>
</feature>
<dbReference type="Pfam" id="PF13361">
    <property type="entry name" value="UvrD_C"/>
    <property type="match status" value="1"/>
</dbReference>
<feature type="domain" description="UvrD-like helicase ATP-binding" evidence="12">
    <location>
        <begin position="13"/>
        <end position="297"/>
    </location>
</feature>
<evidence type="ECO:0000256" key="7">
    <source>
        <dbReference type="ARBA" id="ARBA00034617"/>
    </source>
</evidence>
<dbReference type="EMBL" id="FNGA01000003">
    <property type="protein sequence ID" value="SDL13368.1"/>
    <property type="molecule type" value="Genomic_DNA"/>
</dbReference>
<keyword evidence="15" id="KW-1185">Reference proteome</keyword>
<dbReference type="InterPro" id="IPR013986">
    <property type="entry name" value="DExx_box_DNA_helicase_dom_sf"/>
</dbReference>
<feature type="domain" description="UvrD-like helicase C-terminal" evidence="13">
    <location>
        <begin position="298"/>
        <end position="551"/>
    </location>
</feature>
<proteinExistence type="inferred from homology"/>
<evidence type="ECO:0000256" key="11">
    <source>
        <dbReference type="SAM" id="MobiDB-lite"/>
    </source>
</evidence>
<dbReference type="GO" id="GO:0016887">
    <property type="term" value="F:ATP hydrolysis activity"/>
    <property type="evidence" value="ECO:0007669"/>
    <property type="project" value="RHEA"/>
</dbReference>
<dbReference type="Gene3D" id="3.40.50.300">
    <property type="entry name" value="P-loop containing nucleotide triphosphate hydrolases"/>
    <property type="match status" value="2"/>
</dbReference>
<keyword evidence="4 10" id="KW-0347">Helicase</keyword>
<evidence type="ECO:0000256" key="8">
    <source>
        <dbReference type="ARBA" id="ARBA00034808"/>
    </source>
</evidence>
<evidence type="ECO:0000256" key="1">
    <source>
        <dbReference type="ARBA" id="ARBA00009922"/>
    </source>
</evidence>
<keyword evidence="2 10" id="KW-0547">Nucleotide-binding</keyword>
<reference evidence="15" key="1">
    <citation type="submission" date="2016-10" db="EMBL/GenBank/DDBJ databases">
        <authorList>
            <person name="Varghese N."/>
            <person name="Submissions S."/>
        </authorList>
    </citation>
    <scope>NUCLEOTIDE SEQUENCE [LARGE SCALE GENOMIC DNA]</scope>
    <source>
        <strain evidence="15">DSM 16995</strain>
    </source>
</reference>